<evidence type="ECO:0000313" key="4">
    <source>
        <dbReference type="Proteomes" id="UP000294664"/>
    </source>
</evidence>
<feature type="transmembrane region" description="Helical" evidence="2">
    <location>
        <begin position="56"/>
        <end position="78"/>
    </location>
</feature>
<accession>A0A4R3LRV6</accession>
<keyword evidence="2" id="KW-0812">Transmembrane</keyword>
<name>A0A4R3LRV6_9HYPH</name>
<dbReference type="RefSeq" id="WP_132033936.1">
    <property type="nucleotide sequence ID" value="NZ_SMAI01000013.1"/>
</dbReference>
<protein>
    <submittedName>
        <fullName evidence="3">Uncharacterized protein</fullName>
    </submittedName>
</protein>
<keyword evidence="4" id="KW-1185">Reference proteome</keyword>
<sequence length="129" mass="13233">MADPNVIGSLTALALLIAIVIIGGFGATLLAGMWRGTIALDRLIAEEDGKASLSRFQLLVFTMVVATIYLAYAIAALAKGTGTLPDIPDGLLGLIGISGGSYVVSKGIQSVGTPKPPDEIPVAERRNLG</sequence>
<reference evidence="3 4" key="1">
    <citation type="submission" date="2019-03" db="EMBL/GenBank/DDBJ databases">
        <title>Genomic Encyclopedia of Type Strains, Phase IV (KMG-IV): sequencing the most valuable type-strain genomes for metagenomic binning, comparative biology and taxonomic classification.</title>
        <authorList>
            <person name="Goeker M."/>
        </authorList>
    </citation>
    <scope>NUCLEOTIDE SEQUENCE [LARGE SCALE GENOMIC DNA]</scope>
    <source>
        <strain evidence="3 4">DSM 9035</strain>
    </source>
</reference>
<feature type="region of interest" description="Disordered" evidence="1">
    <location>
        <begin position="109"/>
        <end position="129"/>
    </location>
</feature>
<dbReference type="EMBL" id="SMAI01000013">
    <property type="protein sequence ID" value="TCT02369.1"/>
    <property type="molecule type" value="Genomic_DNA"/>
</dbReference>
<proteinExistence type="predicted"/>
<keyword evidence="2" id="KW-0472">Membrane</keyword>
<keyword evidence="2" id="KW-1133">Transmembrane helix</keyword>
<organism evidence="3 4">
    <name type="scientific">Aquabacter spiritensis</name>
    <dbReference type="NCBI Taxonomy" id="933073"/>
    <lineage>
        <taxon>Bacteria</taxon>
        <taxon>Pseudomonadati</taxon>
        <taxon>Pseudomonadota</taxon>
        <taxon>Alphaproteobacteria</taxon>
        <taxon>Hyphomicrobiales</taxon>
        <taxon>Xanthobacteraceae</taxon>
        <taxon>Aquabacter</taxon>
    </lineage>
</organism>
<gene>
    <name evidence="3" type="ORF">EDC64_11312</name>
</gene>
<comment type="caution">
    <text evidence="3">The sequence shown here is derived from an EMBL/GenBank/DDBJ whole genome shotgun (WGS) entry which is preliminary data.</text>
</comment>
<evidence type="ECO:0000256" key="1">
    <source>
        <dbReference type="SAM" id="MobiDB-lite"/>
    </source>
</evidence>
<evidence type="ECO:0000313" key="3">
    <source>
        <dbReference type="EMBL" id="TCT02369.1"/>
    </source>
</evidence>
<feature type="compositionally biased region" description="Basic and acidic residues" evidence="1">
    <location>
        <begin position="116"/>
        <end position="129"/>
    </location>
</feature>
<feature type="transmembrane region" description="Helical" evidence="2">
    <location>
        <begin position="12"/>
        <end position="35"/>
    </location>
</feature>
<dbReference type="AlphaFoldDB" id="A0A4R3LRV6"/>
<evidence type="ECO:0000256" key="2">
    <source>
        <dbReference type="SAM" id="Phobius"/>
    </source>
</evidence>
<dbReference type="Proteomes" id="UP000294664">
    <property type="component" value="Unassembled WGS sequence"/>
</dbReference>